<dbReference type="EMBL" id="VTDN01000001">
    <property type="protein sequence ID" value="MEB5475513.1"/>
    <property type="molecule type" value="Genomic_DNA"/>
</dbReference>
<dbReference type="RefSeq" id="WP_325774165.1">
    <property type="nucleotide sequence ID" value="NZ_VTDN01000001.1"/>
</dbReference>
<evidence type="ECO:0000313" key="3">
    <source>
        <dbReference type="EMBL" id="MEB5475513.1"/>
    </source>
</evidence>
<accession>A0ABU6DNS8</accession>
<evidence type="ECO:0000313" key="4">
    <source>
        <dbReference type="Proteomes" id="UP001339883"/>
    </source>
</evidence>
<dbReference type="Proteomes" id="UP001339883">
    <property type="component" value="Unassembled WGS sequence"/>
</dbReference>
<comment type="caution">
    <text evidence="3">The sequence shown here is derived from an EMBL/GenBank/DDBJ whole genome shotgun (WGS) entry which is preliminary data.</text>
</comment>
<feature type="compositionally biased region" description="Basic and acidic residues" evidence="1">
    <location>
        <begin position="257"/>
        <end position="279"/>
    </location>
</feature>
<evidence type="ECO:0000259" key="2">
    <source>
        <dbReference type="Pfam" id="PF04492"/>
    </source>
</evidence>
<name>A0ABU6DNS8_9GAMM</name>
<evidence type="ECO:0000256" key="1">
    <source>
        <dbReference type="SAM" id="MobiDB-lite"/>
    </source>
</evidence>
<dbReference type="InterPro" id="IPR036388">
    <property type="entry name" value="WH-like_DNA-bd_sf"/>
</dbReference>
<organism evidence="3 4">
    <name type="scientific">Acinetobacter pollinis</name>
    <dbReference type="NCBI Taxonomy" id="2605270"/>
    <lineage>
        <taxon>Bacteria</taxon>
        <taxon>Pseudomonadati</taxon>
        <taxon>Pseudomonadota</taxon>
        <taxon>Gammaproteobacteria</taxon>
        <taxon>Moraxellales</taxon>
        <taxon>Moraxellaceae</taxon>
        <taxon>Acinetobacter</taxon>
    </lineage>
</organism>
<feature type="region of interest" description="Disordered" evidence="1">
    <location>
        <begin position="253"/>
        <end position="279"/>
    </location>
</feature>
<dbReference type="InterPro" id="IPR006497">
    <property type="entry name" value="Phage_lambda_VrpO_N"/>
</dbReference>
<feature type="domain" description="Bacteriophage lambda Replication protein O N-terminal" evidence="2">
    <location>
        <begin position="29"/>
        <end position="110"/>
    </location>
</feature>
<gene>
    <name evidence="3" type="ORF">I2F25_00350</name>
</gene>
<dbReference type="Gene3D" id="1.10.10.10">
    <property type="entry name" value="Winged helix-like DNA-binding domain superfamily/Winged helix DNA-binding domain"/>
    <property type="match status" value="1"/>
</dbReference>
<keyword evidence="4" id="KW-1185">Reference proteome</keyword>
<sequence length="367" mass="41694">MNVAIIAQDSDSTNKKQGEVIPFSANKKEEDYSYTPLPNFLIDEGYLSVLHDTSVTILMVINRHTKGFHKKSKSLSLDCIKDLCGIKDDRTARKFLNQLKEYGLLKVSERKGTTSIYTLTFDQRLPTKKSIAQHAPPTQHAPTPLACHAGTTPYTACTPLKEIYLKENIKEKKKKENWFDLEKIKNHIRDVNNSIDFDEIKNATWFSRELTAFEEYNAGKNHSDYTKQYLFADKLVQVYIKNKSINNQIVSAEQVSDSDKTNTDHHGSMKSENTRLDTKTEKTFSYEPKKTDSRNQNTAIRLTLNQIRMFASKLANHAPFASQYAEPGESLKDLENRLAIKLGNPSYAQEIIQDLEAVGYKSKAVGA</sequence>
<reference evidence="3 4" key="1">
    <citation type="submission" date="2019-08" db="EMBL/GenBank/DDBJ databases">
        <title>Five species of Acinetobacter isolated from floral nectar and animal pollinators.</title>
        <authorList>
            <person name="Hendry T.A."/>
        </authorList>
    </citation>
    <scope>NUCLEOTIDE SEQUENCE [LARGE SCALE GENOMIC DNA]</scope>
    <source>
        <strain evidence="3 4">MD18.27</strain>
    </source>
</reference>
<protein>
    <submittedName>
        <fullName evidence="3">Replication protein</fullName>
    </submittedName>
</protein>
<proteinExistence type="predicted"/>
<dbReference type="Pfam" id="PF04492">
    <property type="entry name" value="Phage_rep_O"/>
    <property type="match status" value="1"/>
</dbReference>